<dbReference type="AlphaFoldDB" id="A0A3S5FEV4"/>
<accession>A0A3S5FEV4</accession>
<protein>
    <submittedName>
        <fullName evidence="1">Uncharacterized protein</fullName>
    </submittedName>
</protein>
<reference evidence="1" key="1">
    <citation type="submission" date="2018-11" db="EMBL/GenBank/DDBJ databases">
        <authorList>
            <consortium name="Pathogen Informatics"/>
        </authorList>
    </citation>
    <scope>NUCLEOTIDE SEQUENCE</scope>
</reference>
<dbReference type="EMBL" id="CAAALY010089538">
    <property type="protein sequence ID" value="VEL27742.1"/>
    <property type="molecule type" value="Genomic_DNA"/>
</dbReference>
<name>A0A3S5FEV4_9PLAT</name>
<proteinExistence type="predicted"/>
<organism evidence="1 2">
    <name type="scientific">Protopolystoma xenopodis</name>
    <dbReference type="NCBI Taxonomy" id="117903"/>
    <lineage>
        <taxon>Eukaryota</taxon>
        <taxon>Metazoa</taxon>
        <taxon>Spiralia</taxon>
        <taxon>Lophotrochozoa</taxon>
        <taxon>Platyhelminthes</taxon>
        <taxon>Monogenea</taxon>
        <taxon>Polyopisthocotylea</taxon>
        <taxon>Polystomatidea</taxon>
        <taxon>Polystomatidae</taxon>
        <taxon>Protopolystoma</taxon>
    </lineage>
</organism>
<dbReference type="Proteomes" id="UP000784294">
    <property type="component" value="Unassembled WGS sequence"/>
</dbReference>
<keyword evidence="2" id="KW-1185">Reference proteome</keyword>
<evidence type="ECO:0000313" key="1">
    <source>
        <dbReference type="EMBL" id="VEL27742.1"/>
    </source>
</evidence>
<gene>
    <name evidence="1" type="ORF">PXEA_LOCUS21182</name>
</gene>
<evidence type="ECO:0000313" key="2">
    <source>
        <dbReference type="Proteomes" id="UP000784294"/>
    </source>
</evidence>
<comment type="caution">
    <text evidence="1">The sequence shown here is derived from an EMBL/GenBank/DDBJ whole genome shotgun (WGS) entry which is preliminary data.</text>
</comment>
<sequence>MDCGYCFNWYTNWCKGNFVNIYANHRICWFKGSCSLMNYFTYCVVYTGGNNWNGVICFKFGY</sequence>